<reference evidence="1 2" key="1">
    <citation type="submission" date="2021-03" db="EMBL/GenBank/DDBJ databases">
        <title>Sequencing the genomes of 1000 actinobacteria strains.</title>
        <authorList>
            <person name="Klenk H.-P."/>
        </authorList>
    </citation>
    <scope>NUCLEOTIDE SEQUENCE [LARGE SCALE GENOMIC DNA]</scope>
    <source>
        <strain evidence="1 2">DSM 46713</strain>
    </source>
</reference>
<comment type="caution">
    <text evidence="1">The sequence shown here is derived from an EMBL/GenBank/DDBJ whole genome shotgun (WGS) entry which is preliminary data.</text>
</comment>
<sequence>MSEISFTTRDFESTQQGNEHIHALLIDGITGRTLEPDTEHLDAPIGQKVST</sequence>
<evidence type="ECO:0000313" key="2">
    <source>
        <dbReference type="Proteomes" id="UP000694460"/>
    </source>
</evidence>
<gene>
    <name evidence="1" type="ORF">JOF57_001901</name>
</gene>
<evidence type="ECO:0000313" key="1">
    <source>
        <dbReference type="EMBL" id="MBP2451988.1"/>
    </source>
</evidence>
<proteinExistence type="predicted"/>
<keyword evidence="2" id="KW-1185">Reference proteome</keyword>
<accession>A0ABS4ZS55</accession>
<dbReference type="EMBL" id="JAGIOP010000002">
    <property type="protein sequence ID" value="MBP2451988.1"/>
    <property type="molecule type" value="Genomic_DNA"/>
</dbReference>
<evidence type="ECO:0008006" key="3">
    <source>
        <dbReference type="Google" id="ProtNLM"/>
    </source>
</evidence>
<dbReference type="Proteomes" id="UP000694460">
    <property type="component" value="Unassembled WGS sequence"/>
</dbReference>
<organism evidence="1 2">
    <name type="scientific">Mycolicibacterium lutetiense</name>
    <dbReference type="NCBI Taxonomy" id="1641992"/>
    <lineage>
        <taxon>Bacteria</taxon>
        <taxon>Bacillati</taxon>
        <taxon>Actinomycetota</taxon>
        <taxon>Actinomycetes</taxon>
        <taxon>Mycobacteriales</taxon>
        <taxon>Mycobacteriaceae</taxon>
        <taxon>Mycolicibacterium</taxon>
    </lineage>
</organism>
<dbReference type="RefSeq" id="WP_019348362.1">
    <property type="nucleotide sequence ID" value="NZ_JAGIOP010000002.1"/>
</dbReference>
<protein>
    <recommendedName>
        <fullName evidence="3">Transposase</fullName>
    </recommendedName>
</protein>
<name>A0ABS4ZS55_9MYCO</name>